<dbReference type="eggNOG" id="COG1846">
    <property type="taxonomic scope" value="Bacteria"/>
</dbReference>
<reference evidence="2 3" key="1">
    <citation type="submission" date="2016-10" db="EMBL/GenBank/DDBJ databases">
        <authorList>
            <person name="de Groot N.N."/>
        </authorList>
    </citation>
    <scope>NUCLEOTIDE SEQUENCE [LARGE SCALE GENOMIC DNA]</scope>
    <source>
        <strain evidence="2 3">DSM 44149</strain>
    </source>
</reference>
<feature type="domain" description="Winged helix DNA-binding" evidence="1">
    <location>
        <begin position="13"/>
        <end position="92"/>
    </location>
</feature>
<dbReference type="Gene3D" id="1.10.10.10">
    <property type="entry name" value="Winged helix-like DNA-binding domain superfamily/Winged helix DNA-binding domain"/>
    <property type="match status" value="1"/>
</dbReference>
<dbReference type="InterPro" id="IPR036390">
    <property type="entry name" value="WH_DNA-bd_sf"/>
</dbReference>
<dbReference type="RefSeq" id="WP_043811612.1">
    <property type="nucleotide sequence ID" value="NZ_JOEF01000008.1"/>
</dbReference>
<keyword evidence="2" id="KW-0238">DNA-binding</keyword>
<dbReference type="Pfam" id="PF13601">
    <property type="entry name" value="HTH_34"/>
    <property type="match status" value="1"/>
</dbReference>
<accession>A0A1G9WP67</accession>
<keyword evidence="3" id="KW-1185">Reference proteome</keyword>
<dbReference type="GO" id="GO:0003677">
    <property type="term" value="F:DNA binding"/>
    <property type="evidence" value="ECO:0007669"/>
    <property type="project" value="UniProtKB-KW"/>
</dbReference>
<dbReference type="EMBL" id="LT629701">
    <property type="protein sequence ID" value="SDM85973.1"/>
    <property type="molecule type" value="Genomic_DNA"/>
</dbReference>
<evidence type="ECO:0000259" key="1">
    <source>
        <dbReference type="Pfam" id="PF13601"/>
    </source>
</evidence>
<dbReference type="STRING" id="211114.SAMN04489726_3711"/>
<evidence type="ECO:0000313" key="3">
    <source>
        <dbReference type="Proteomes" id="UP000183376"/>
    </source>
</evidence>
<name>A0A1G9WP67_ALLAB</name>
<dbReference type="PANTHER" id="PTHR37318">
    <property type="entry name" value="BSL7504 PROTEIN"/>
    <property type="match status" value="1"/>
</dbReference>
<dbReference type="OrthoDB" id="4952043at2"/>
<dbReference type="InterPro" id="IPR027395">
    <property type="entry name" value="WH_DNA-bd_dom"/>
</dbReference>
<protein>
    <submittedName>
        <fullName evidence="2">Winged helix DNA-binding domain-containing protein</fullName>
    </submittedName>
</protein>
<dbReference type="SUPFAM" id="SSF46785">
    <property type="entry name" value="Winged helix' DNA-binding domain"/>
    <property type="match status" value="1"/>
</dbReference>
<dbReference type="AlphaFoldDB" id="A0A1G9WP67"/>
<evidence type="ECO:0000313" key="2">
    <source>
        <dbReference type="EMBL" id="SDM85973.1"/>
    </source>
</evidence>
<dbReference type="Proteomes" id="UP000183376">
    <property type="component" value="Chromosome I"/>
</dbReference>
<dbReference type="InterPro" id="IPR036388">
    <property type="entry name" value="WH-like_DNA-bd_sf"/>
</dbReference>
<sequence length="107" mass="11730">MSELDAVIHPMPRLSICAALAAGPEWVEFKVVREATGLSDSMISKHTRVLEEAGYLEVRKGAVGRRPRTWFRLAPFGRTRYLGHVAALRRLVTEVGDTAAGITAPSE</sequence>
<proteinExistence type="predicted"/>
<gene>
    <name evidence="2" type="ORF">SAMN04489726_3711</name>
</gene>
<organism evidence="2 3">
    <name type="scientific">Allokutzneria albata</name>
    <name type="common">Kibdelosporangium albatum</name>
    <dbReference type="NCBI Taxonomy" id="211114"/>
    <lineage>
        <taxon>Bacteria</taxon>
        <taxon>Bacillati</taxon>
        <taxon>Actinomycetota</taxon>
        <taxon>Actinomycetes</taxon>
        <taxon>Pseudonocardiales</taxon>
        <taxon>Pseudonocardiaceae</taxon>
        <taxon>Allokutzneria</taxon>
    </lineage>
</organism>
<dbReference type="PANTHER" id="PTHR37318:SF1">
    <property type="entry name" value="BSL7504 PROTEIN"/>
    <property type="match status" value="1"/>
</dbReference>